<evidence type="ECO:0000313" key="2">
    <source>
        <dbReference type="EMBL" id="QDQ74823.1"/>
    </source>
</evidence>
<dbReference type="CDD" id="cd00229">
    <property type="entry name" value="SGNH_hydrolase"/>
    <property type="match status" value="1"/>
</dbReference>
<dbReference type="Pfam" id="PF13472">
    <property type="entry name" value="Lipase_GDSL_2"/>
    <property type="match status" value="1"/>
</dbReference>
<sequence length="225" mass="24681">MAVLAWAERPHAPGAGGIDAAPAANARLLPELAPVADVPGLPRVLLIGDSISIGYTLPVRKLLEGKANVHRIPFNGRSTMDHVAEVESSLDDGKWDVIHFNWGLHDLKLMPDGRHQVEPGEYEKNLRALVKRLRATGARLIWATTTPVPEDGIDAERRPADVKVYNDIALEVMRENGVAVDDLNADVVPRLAELQKPHDVHYSRAGYEFLAKKVAARIEAALPRE</sequence>
<dbReference type="InterPro" id="IPR013830">
    <property type="entry name" value="SGNH_hydro"/>
</dbReference>
<organism evidence="2 3">
    <name type="scientific">Pseudoluteimonas lycopersici</name>
    <dbReference type="NCBI Taxonomy" id="1324796"/>
    <lineage>
        <taxon>Bacteria</taxon>
        <taxon>Pseudomonadati</taxon>
        <taxon>Pseudomonadota</taxon>
        <taxon>Gammaproteobacteria</taxon>
        <taxon>Lysobacterales</taxon>
        <taxon>Lysobacteraceae</taxon>
        <taxon>Pseudoluteimonas</taxon>
    </lineage>
</organism>
<dbReference type="EMBL" id="CP041742">
    <property type="protein sequence ID" value="QDQ74823.1"/>
    <property type="molecule type" value="Genomic_DNA"/>
</dbReference>
<accession>A0A516V8H1</accession>
<keyword evidence="2" id="KW-0378">Hydrolase</keyword>
<dbReference type="Proteomes" id="UP000315891">
    <property type="component" value="Chromosome"/>
</dbReference>
<feature type="domain" description="SGNH hydrolase-type esterase" evidence="1">
    <location>
        <begin position="47"/>
        <end position="208"/>
    </location>
</feature>
<gene>
    <name evidence="2" type="ORF">FNZ56_09790</name>
</gene>
<dbReference type="OrthoDB" id="9763981at2"/>
<dbReference type="GO" id="GO:0004622">
    <property type="term" value="F:phosphatidylcholine lysophospholipase activity"/>
    <property type="evidence" value="ECO:0007669"/>
    <property type="project" value="TreeGrafter"/>
</dbReference>
<dbReference type="InterPro" id="IPR036514">
    <property type="entry name" value="SGNH_hydro_sf"/>
</dbReference>
<protein>
    <submittedName>
        <fullName evidence="2">SGNH/GDSL hydrolase family protein</fullName>
    </submittedName>
</protein>
<name>A0A516V8H1_9GAMM</name>
<evidence type="ECO:0000259" key="1">
    <source>
        <dbReference type="Pfam" id="PF13472"/>
    </source>
</evidence>
<evidence type="ECO:0000313" key="3">
    <source>
        <dbReference type="Proteomes" id="UP000315891"/>
    </source>
</evidence>
<dbReference type="PANTHER" id="PTHR30383">
    <property type="entry name" value="THIOESTERASE 1/PROTEASE 1/LYSOPHOSPHOLIPASE L1"/>
    <property type="match status" value="1"/>
</dbReference>
<proteinExistence type="predicted"/>
<dbReference type="SUPFAM" id="SSF52266">
    <property type="entry name" value="SGNH hydrolase"/>
    <property type="match status" value="1"/>
</dbReference>
<keyword evidence="3" id="KW-1185">Reference proteome</keyword>
<dbReference type="AlphaFoldDB" id="A0A516V8H1"/>
<dbReference type="Gene3D" id="3.40.50.1110">
    <property type="entry name" value="SGNH hydrolase"/>
    <property type="match status" value="1"/>
</dbReference>
<dbReference type="InterPro" id="IPR051532">
    <property type="entry name" value="Ester_Hydrolysis_Enzymes"/>
</dbReference>
<reference evidence="2 3" key="1">
    <citation type="submission" date="2019-07" db="EMBL/GenBank/DDBJ databases">
        <title>Lysobacter weifangensis sp. nov., isolated from bensulfuron-methyl contaminated farmland soil.</title>
        <authorList>
            <person name="Zhao H."/>
        </authorList>
    </citation>
    <scope>NUCLEOTIDE SEQUENCE [LARGE SCALE GENOMIC DNA]</scope>
    <source>
        <strain evidence="2 3">CC-Bw-6</strain>
    </source>
</reference>
<dbReference type="PANTHER" id="PTHR30383:SF26">
    <property type="entry name" value="SGNH HYDROLASE-TYPE ESTERASE DOMAIN-CONTAINING PROTEIN"/>
    <property type="match status" value="1"/>
</dbReference>